<reference evidence="1 2" key="1">
    <citation type="journal article" date="2015" name="Int. J. Syst. Evol. Microbiol.">
        <title>Carboxylicivirga linearis sp. nov., isolated from a sea cucumber culture pond.</title>
        <authorList>
            <person name="Wang F.Q."/>
            <person name="Zhou Y.X."/>
            <person name="Lin X.Z."/>
            <person name="Chen G.J."/>
            <person name="Du Z.J."/>
        </authorList>
    </citation>
    <scope>NUCLEOTIDE SEQUENCE [LARGE SCALE GENOMIC DNA]</scope>
    <source>
        <strain evidence="1 2">FB218</strain>
    </source>
</reference>
<sequence>MKILAYTIILMMVLIAGCKKEETDIDKLDMQLVTGMICKGSDGVSLYTMGNPNDWSRGSDLCVYPNPVHDIFSIYSEGGIKKAWVIQGNAVNTHQDIDFIELFSLNKIDTTGIETLALQKIIPENNNLIVSMQDEAVGYYKVIVETKNNQLLWQTIYKIYGDQDFDIADYNIWK</sequence>
<evidence type="ECO:0008006" key="3">
    <source>
        <dbReference type="Google" id="ProtNLM"/>
    </source>
</evidence>
<organism evidence="1 2">
    <name type="scientific">Carboxylicivirga linearis</name>
    <dbReference type="NCBI Taxonomy" id="1628157"/>
    <lineage>
        <taxon>Bacteria</taxon>
        <taxon>Pseudomonadati</taxon>
        <taxon>Bacteroidota</taxon>
        <taxon>Bacteroidia</taxon>
        <taxon>Marinilabiliales</taxon>
        <taxon>Marinilabiliaceae</taxon>
        <taxon>Carboxylicivirga</taxon>
    </lineage>
</organism>
<accession>A0ABS5K0D6</accession>
<name>A0ABS5K0D6_9BACT</name>
<protein>
    <recommendedName>
        <fullName evidence="3">Lipoprotein</fullName>
    </recommendedName>
</protein>
<dbReference type="EMBL" id="JAGUCO010000026">
    <property type="protein sequence ID" value="MBS2100622.1"/>
    <property type="molecule type" value="Genomic_DNA"/>
</dbReference>
<dbReference type="Proteomes" id="UP000708576">
    <property type="component" value="Unassembled WGS sequence"/>
</dbReference>
<proteinExistence type="predicted"/>
<dbReference type="RefSeq" id="WP_212218826.1">
    <property type="nucleotide sequence ID" value="NZ_JAGUCO010000026.1"/>
</dbReference>
<gene>
    <name evidence="1" type="ORF">KEM10_20215</name>
</gene>
<comment type="caution">
    <text evidence="1">The sequence shown here is derived from an EMBL/GenBank/DDBJ whole genome shotgun (WGS) entry which is preliminary data.</text>
</comment>
<keyword evidence="2" id="KW-1185">Reference proteome</keyword>
<evidence type="ECO:0000313" key="1">
    <source>
        <dbReference type="EMBL" id="MBS2100622.1"/>
    </source>
</evidence>
<evidence type="ECO:0000313" key="2">
    <source>
        <dbReference type="Proteomes" id="UP000708576"/>
    </source>
</evidence>
<dbReference type="PROSITE" id="PS51257">
    <property type="entry name" value="PROKAR_LIPOPROTEIN"/>
    <property type="match status" value="1"/>
</dbReference>